<evidence type="ECO:0000313" key="4">
    <source>
        <dbReference type="Proteomes" id="UP001174936"/>
    </source>
</evidence>
<dbReference type="PANTHER" id="PTHR42470">
    <property type="entry name" value="VAST DOMAIN-CONTAINING PROTEIN"/>
    <property type="match status" value="1"/>
</dbReference>
<dbReference type="InterPro" id="IPR057684">
    <property type="entry name" value="DUF7924"/>
</dbReference>
<dbReference type="Pfam" id="PF25545">
    <property type="entry name" value="DUF7924"/>
    <property type="match status" value="1"/>
</dbReference>
<gene>
    <name evidence="3" type="ORF">B0T16DRAFT_407726</name>
</gene>
<organism evidence="3 4">
    <name type="scientific">Cercophora newfieldiana</name>
    <dbReference type="NCBI Taxonomy" id="92897"/>
    <lineage>
        <taxon>Eukaryota</taxon>
        <taxon>Fungi</taxon>
        <taxon>Dikarya</taxon>
        <taxon>Ascomycota</taxon>
        <taxon>Pezizomycotina</taxon>
        <taxon>Sordariomycetes</taxon>
        <taxon>Sordariomycetidae</taxon>
        <taxon>Sordariales</taxon>
        <taxon>Lasiosphaeriaceae</taxon>
        <taxon>Cercophora</taxon>
    </lineage>
</organism>
<feature type="compositionally biased region" description="Basic residues" evidence="1">
    <location>
        <begin position="28"/>
        <end position="37"/>
    </location>
</feature>
<dbReference type="AlphaFoldDB" id="A0AA39YAV2"/>
<feature type="domain" description="DUF7924" evidence="2">
    <location>
        <begin position="172"/>
        <end position="340"/>
    </location>
</feature>
<evidence type="ECO:0000313" key="3">
    <source>
        <dbReference type="EMBL" id="KAK0648102.1"/>
    </source>
</evidence>
<name>A0AA39YAV2_9PEZI</name>
<feature type="region of interest" description="Disordered" evidence="1">
    <location>
        <begin position="1"/>
        <end position="64"/>
    </location>
</feature>
<keyword evidence="4" id="KW-1185">Reference proteome</keyword>
<evidence type="ECO:0000259" key="2">
    <source>
        <dbReference type="Pfam" id="PF25545"/>
    </source>
</evidence>
<reference evidence="3" key="1">
    <citation type="submission" date="2023-06" db="EMBL/GenBank/DDBJ databases">
        <title>Genome-scale phylogeny and comparative genomics of the fungal order Sordariales.</title>
        <authorList>
            <consortium name="Lawrence Berkeley National Laboratory"/>
            <person name="Hensen N."/>
            <person name="Bonometti L."/>
            <person name="Westerberg I."/>
            <person name="Brannstrom I.O."/>
            <person name="Guillou S."/>
            <person name="Cros-Aarteil S."/>
            <person name="Calhoun S."/>
            <person name="Haridas S."/>
            <person name="Kuo A."/>
            <person name="Mondo S."/>
            <person name="Pangilinan J."/>
            <person name="Riley R."/>
            <person name="Labutti K."/>
            <person name="Andreopoulos B."/>
            <person name="Lipzen A."/>
            <person name="Chen C."/>
            <person name="Yanf M."/>
            <person name="Daum C."/>
            <person name="Ng V."/>
            <person name="Clum A."/>
            <person name="Steindorff A."/>
            <person name="Ohm R."/>
            <person name="Martin F."/>
            <person name="Silar P."/>
            <person name="Natvig D."/>
            <person name="Lalanne C."/>
            <person name="Gautier V."/>
            <person name="Ament-Velasquez S.L."/>
            <person name="Kruys A."/>
            <person name="Hutchinson M.I."/>
            <person name="Powell A.J."/>
            <person name="Barry K."/>
            <person name="Miller A.N."/>
            <person name="Grigoriev I.V."/>
            <person name="Debuchy R."/>
            <person name="Gladieux P."/>
            <person name="Thoren M.H."/>
            <person name="Johannesson H."/>
        </authorList>
    </citation>
    <scope>NUCLEOTIDE SEQUENCE</scope>
    <source>
        <strain evidence="3">SMH2532-1</strain>
    </source>
</reference>
<evidence type="ECO:0000256" key="1">
    <source>
        <dbReference type="SAM" id="MobiDB-lite"/>
    </source>
</evidence>
<dbReference type="EMBL" id="JAULSV010000003">
    <property type="protein sequence ID" value="KAK0648102.1"/>
    <property type="molecule type" value="Genomic_DNA"/>
</dbReference>
<dbReference type="PANTHER" id="PTHR42470:SF1">
    <property type="entry name" value="VAST DOMAIN-CONTAINING PROTEIN"/>
    <property type="match status" value="1"/>
</dbReference>
<sequence>MASSVSSSKIDDKEAMETLDSTAMQPRRSLRLTRGHKKEPSDPWDDGSTSSSFDTENLSTNSLGEAMEGTVRHAGYRMHCLEGNKIRFRHPSDPIPDNFATCVQQLVHNERGWILDQYISAVHELDALGLQCYESQVASFFRKHIFVEGEAAGLKASVGMPMARHLLPRLPTAVFPVSQPRPDLVYGYATEPVFTSAQLLALQGLHEQIAFYAEGCLGILFPFLSVDFKAAGGTGGDLWTAANQCAGASAACVQAVDQLNTVLGDEVGCRRRVLNLCYSLAADNNLAQLYASWRDENDKTVYIQRVDSFLLSNPENFARFHQRVLAILAWGRGARLNNIRWGLDLIMEKTRHKAASKLAKSRLVVGPEGEGDGRPDPPKRRRQRRIL</sequence>
<proteinExistence type="predicted"/>
<comment type="caution">
    <text evidence="3">The sequence shown here is derived from an EMBL/GenBank/DDBJ whole genome shotgun (WGS) entry which is preliminary data.</text>
</comment>
<dbReference type="Proteomes" id="UP001174936">
    <property type="component" value="Unassembled WGS sequence"/>
</dbReference>
<protein>
    <recommendedName>
        <fullName evidence="2">DUF7924 domain-containing protein</fullName>
    </recommendedName>
</protein>
<feature type="compositionally biased region" description="Polar residues" evidence="1">
    <location>
        <begin position="47"/>
        <end position="63"/>
    </location>
</feature>
<accession>A0AA39YAV2</accession>
<feature type="region of interest" description="Disordered" evidence="1">
    <location>
        <begin position="365"/>
        <end position="387"/>
    </location>
</feature>